<dbReference type="PANTHER" id="PTHR16291:SF0">
    <property type="entry name" value="NUCLEAR CAP-BINDING PROTEIN SUBUNIT 3"/>
    <property type="match status" value="1"/>
</dbReference>
<feature type="compositionally biased region" description="Acidic residues" evidence="1">
    <location>
        <begin position="218"/>
        <end position="232"/>
    </location>
</feature>
<dbReference type="Proteomes" id="UP001304895">
    <property type="component" value="Unassembled WGS sequence"/>
</dbReference>
<evidence type="ECO:0000313" key="3">
    <source>
        <dbReference type="Proteomes" id="UP001304895"/>
    </source>
</evidence>
<accession>A0AAN6US91</accession>
<protein>
    <submittedName>
        <fullName evidence="2">Uncharacterized protein</fullName>
    </submittedName>
</protein>
<reference evidence="2" key="2">
    <citation type="submission" date="2023-05" db="EMBL/GenBank/DDBJ databases">
        <authorList>
            <consortium name="Lawrence Berkeley National Laboratory"/>
            <person name="Steindorff A."/>
            <person name="Hensen N."/>
            <person name="Bonometti L."/>
            <person name="Westerberg I."/>
            <person name="Brannstrom I.O."/>
            <person name="Guillou S."/>
            <person name="Cros-Aarteil S."/>
            <person name="Calhoun S."/>
            <person name="Haridas S."/>
            <person name="Kuo A."/>
            <person name="Mondo S."/>
            <person name="Pangilinan J."/>
            <person name="Riley R."/>
            <person name="Labutti K."/>
            <person name="Andreopoulos B."/>
            <person name="Lipzen A."/>
            <person name="Chen C."/>
            <person name="Yanf M."/>
            <person name="Daum C."/>
            <person name="Ng V."/>
            <person name="Clum A."/>
            <person name="Ohm R."/>
            <person name="Martin F."/>
            <person name="Silar P."/>
            <person name="Natvig D."/>
            <person name="Lalanne C."/>
            <person name="Gautier V."/>
            <person name="Ament-Velasquez S.L."/>
            <person name="Kruys A."/>
            <person name="Hutchinson M.I."/>
            <person name="Powell A.J."/>
            <person name="Barry K."/>
            <person name="Miller A.N."/>
            <person name="Grigoriev I.V."/>
            <person name="Debuchy R."/>
            <person name="Gladieux P."/>
            <person name="Thoren M.H."/>
            <person name="Johannesson H."/>
        </authorList>
    </citation>
    <scope>NUCLEOTIDE SEQUENCE</scope>
    <source>
        <strain evidence="2">CBS 123565</strain>
    </source>
</reference>
<dbReference type="AlphaFoldDB" id="A0AAN6US91"/>
<dbReference type="PANTHER" id="PTHR16291">
    <property type="entry name" value="NUCLEAR CAP-BINDING PROTEIN SUBUNIT 3"/>
    <property type="match status" value="1"/>
</dbReference>
<evidence type="ECO:0000256" key="1">
    <source>
        <dbReference type="SAM" id="MobiDB-lite"/>
    </source>
</evidence>
<dbReference type="GO" id="GO:0000340">
    <property type="term" value="F:RNA 7-methylguanosine cap binding"/>
    <property type="evidence" value="ECO:0007669"/>
    <property type="project" value="InterPro"/>
</dbReference>
<sequence length="449" mass="50514">MDLDIEMDVDDIYPDPAPTIPLAYTDDIITGEEQEPGELDEPFGDQDNVAVSDKTVVPYKVHIRGLDTFKPDDVNAYLAEYYGTAQLSRIEWIDDSSANFIFKSESAAQEALVALAAVPIADPTQLPSLEEIAAKSFIQKPESVLRVRFAVEGDKKVHKAAERSRFYLLHPEYDPEVRRRRGEFTRDRYRDRGDRDDRHRRDRRGDRRNDRRDSRGDEDPEPFDVNLYDDDTSALATRTRRDSRSRPRSVSSGPSETRRSASLARRNRDKELFPGRKPGSGRGLRDRSASPARGHDRDAEMDLDEDARAAAAQRSREKGRSIRERMSKDNSVKELFPSRDSGPKELFPSKTGAVSGSRAQMDQISDTAVMASAKLADRITTRPSIPGSAFNIRGMASKRAPDQGIAIKGTGTTVKELFPEKFGNAGKELFAEKIEGRGRRRQKAEDSFY</sequence>
<feature type="region of interest" description="Disordered" evidence="1">
    <location>
        <begin position="189"/>
        <end position="360"/>
    </location>
</feature>
<evidence type="ECO:0000313" key="2">
    <source>
        <dbReference type="EMBL" id="KAK4137965.1"/>
    </source>
</evidence>
<dbReference type="EMBL" id="MU853402">
    <property type="protein sequence ID" value="KAK4137965.1"/>
    <property type="molecule type" value="Genomic_DNA"/>
</dbReference>
<reference evidence="2" key="1">
    <citation type="journal article" date="2023" name="Mol. Phylogenet. Evol.">
        <title>Genome-scale phylogeny and comparative genomics of the fungal order Sordariales.</title>
        <authorList>
            <person name="Hensen N."/>
            <person name="Bonometti L."/>
            <person name="Westerberg I."/>
            <person name="Brannstrom I.O."/>
            <person name="Guillou S."/>
            <person name="Cros-Aarteil S."/>
            <person name="Calhoun S."/>
            <person name="Haridas S."/>
            <person name="Kuo A."/>
            <person name="Mondo S."/>
            <person name="Pangilinan J."/>
            <person name="Riley R."/>
            <person name="LaButti K."/>
            <person name="Andreopoulos B."/>
            <person name="Lipzen A."/>
            <person name="Chen C."/>
            <person name="Yan M."/>
            <person name="Daum C."/>
            <person name="Ng V."/>
            <person name="Clum A."/>
            <person name="Steindorff A."/>
            <person name="Ohm R.A."/>
            <person name="Martin F."/>
            <person name="Silar P."/>
            <person name="Natvig D.O."/>
            <person name="Lalanne C."/>
            <person name="Gautier V."/>
            <person name="Ament-Velasquez S.L."/>
            <person name="Kruys A."/>
            <person name="Hutchinson M.I."/>
            <person name="Powell A.J."/>
            <person name="Barry K."/>
            <person name="Miller A.N."/>
            <person name="Grigoriev I.V."/>
            <person name="Debuchy R."/>
            <person name="Gladieux P."/>
            <person name="Hiltunen Thoren M."/>
            <person name="Johannesson H."/>
        </authorList>
    </citation>
    <scope>NUCLEOTIDE SEQUENCE</scope>
    <source>
        <strain evidence="2">CBS 123565</strain>
    </source>
</reference>
<dbReference type="Pfam" id="PF10309">
    <property type="entry name" value="NCBP3"/>
    <property type="match status" value="1"/>
</dbReference>
<keyword evidence="3" id="KW-1185">Reference proteome</keyword>
<gene>
    <name evidence="2" type="ORF">BT67DRAFT_439180</name>
</gene>
<dbReference type="InterPro" id="IPR019416">
    <property type="entry name" value="NCBP3"/>
</dbReference>
<feature type="compositionally biased region" description="Basic and acidic residues" evidence="1">
    <location>
        <begin position="189"/>
        <end position="217"/>
    </location>
</feature>
<feature type="compositionally biased region" description="Basic and acidic residues" evidence="1">
    <location>
        <begin position="283"/>
        <end position="300"/>
    </location>
</feature>
<feature type="compositionally biased region" description="Basic and acidic residues" evidence="1">
    <location>
        <begin position="314"/>
        <end position="332"/>
    </location>
</feature>
<proteinExistence type="predicted"/>
<organism evidence="2 3">
    <name type="scientific">Trichocladium antarcticum</name>
    <dbReference type="NCBI Taxonomy" id="1450529"/>
    <lineage>
        <taxon>Eukaryota</taxon>
        <taxon>Fungi</taxon>
        <taxon>Dikarya</taxon>
        <taxon>Ascomycota</taxon>
        <taxon>Pezizomycotina</taxon>
        <taxon>Sordariomycetes</taxon>
        <taxon>Sordariomycetidae</taxon>
        <taxon>Sordariales</taxon>
        <taxon>Chaetomiaceae</taxon>
        <taxon>Trichocladium</taxon>
    </lineage>
</organism>
<name>A0AAN6US91_9PEZI</name>
<dbReference type="GO" id="GO:0005634">
    <property type="term" value="C:nucleus"/>
    <property type="evidence" value="ECO:0007669"/>
    <property type="project" value="TreeGrafter"/>
</dbReference>
<comment type="caution">
    <text evidence="2">The sequence shown here is derived from an EMBL/GenBank/DDBJ whole genome shotgun (WGS) entry which is preliminary data.</text>
</comment>
<dbReference type="GO" id="GO:0003729">
    <property type="term" value="F:mRNA binding"/>
    <property type="evidence" value="ECO:0007669"/>
    <property type="project" value="InterPro"/>
</dbReference>